<feature type="compositionally biased region" description="Polar residues" evidence="1">
    <location>
        <begin position="197"/>
        <end position="213"/>
    </location>
</feature>
<feature type="region of interest" description="Disordered" evidence="1">
    <location>
        <begin position="40"/>
        <end position="62"/>
    </location>
</feature>
<feature type="compositionally biased region" description="Acidic residues" evidence="1">
    <location>
        <begin position="799"/>
        <end position="815"/>
    </location>
</feature>
<sequence>MKLCALSTIGIAPTGLALGRVERCKSKILRRKTLFDEPQALPTPSLKATPEDVRPKTSRSARPSLAAVDWTINEKEPTAVTGNLPRDSQFQEPDLRRASLSFGAARYRRRGQTLTNPPLRIPEHGPTEPPETTAESHSRRPSTSWLRRLSIVSFQSDSPTTNSPITPSFTGSASPILSRPASQHRTPNKLVKRPSTRRSNGSVPLFVNTTVSPGSALRRPATSYQRSGSMQAQTPITPDFETRFSQQFQPVDSPAIEDFQFQSQDDWKAFWLPKRDGFSERLSRRLSTATAPKAQGVRCLISDQDTLPALVSAGTIINKTTPHLDEPAAPVEFRNPFQAQVETSGPLPASEPEPTPELEPDSEAAPRPAEPEVALSPPLPQSIQSSPLLFSEKPAHKHSFSFNDLEPKRIIVNTVTATGAPIVGPRGGSLKRVKGRTFSIPRAELPRIERIKPTPSSVSTRRNITDPAVFRQPPGLASPGSTDLAYNERSAGIPRSVSHDYNIGLRDYRPLTTDAVAISTWQHSKRPDSHAPSSLRRRPKRHSIAASDPASTIIGSDDTRVFTSGDEYETDMMTDYWDSIRTRGTEGSGLHGLRIEAMFDKAGTQLSNEEVTTLEDLLPRGSFASRVEKDPPLFSDSLLASSVTRVRTNDELSFSDEGNDSHSMIGALPGEQDGPLQLATAFPLSSPLELSSPGSPSDILFGESHHERSLPSQKMNIFDWSEQTRPDRDQSDSEARPSTVHGKQNAIDRGSRAACRKVPSSIHLRSQSVPVARELPASDSRQTSGKFGTWGLGSKGVSEDWDSDFDFDDGEEEDAPSQKTKSTESEAPTQSMTVPQAILERQASLRGQYGQVQELTLLVEELKRLRHQASVLELVGGPSSELWKEAEGIVNLATIDDEDDRRSPPGSPSSLTFSFDDSDDEGLTVPSTKRDSDGSWRSATKQETALPLRQQGVTTKDDQSYNAPLQQLSKNSPKSKSVLDILQNPQCHNRSATLPDLRPSSRAQKLPFDTSSLRNLVVRAGVVTRALKEVIRKAEGVDSNPQDIFPSDPPFRRIFDQPSQDDFASFEAALAEMH</sequence>
<dbReference type="GeneID" id="81384103"/>
<feature type="compositionally biased region" description="Basic and acidic residues" evidence="1">
    <location>
        <begin position="722"/>
        <end position="735"/>
    </location>
</feature>
<organism evidence="2 3">
    <name type="scientific">Penicillium citrinum</name>
    <dbReference type="NCBI Taxonomy" id="5077"/>
    <lineage>
        <taxon>Eukaryota</taxon>
        <taxon>Fungi</taxon>
        <taxon>Dikarya</taxon>
        <taxon>Ascomycota</taxon>
        <taxon>Pezizomycotina</taxon>
        <taxon>Eurotiomycetes</taxon>
        <taxon>Eurotiomycetidae</taxon>
        <taxon>Eurotiales</taxon>
        <taxon>Aspergillaceae</taxon>
        <taxon>Penicillium</taxon>
    </lineage>
</organism>
<dbReference type="Proteomes" id="UP001147733">
    <property type="component" value="Unassembled WGS sequence"/>
</dbReference>
<feature type="region of interest" description="Disordered" evidence="1">
    <location>
        <begin position="519"/>
        <end position="558"/>
    </location>
</feature>
<keyword evidence="3" id="KW-1185">Reference proteome</keyword>
<dbReference type="GO" id="GO:1902412">
    <property type="term" value="P:regulation of mitotic cytokinesis"/>
    <property type="evidence" value="ECO:0007669"/>
    <property type="project" value="InterPro"/>
</dbReference>
<feature type="region of interest" description="Disordered" evidence="1">
    <location>
        <begin position="894"/>
        <end position="976"/>
    </location>
</feature>
<reference evidence="2" key="1">
    <citation type="submission" date="2022-11" db="EMBL/GenBank/DDBJ databases">
        <authorList>
            <person name="Petersen C."/>
        </authorList>
    </citation>
    <scope>NUCLEOTIDE SEQUENCE</scope>
    <source>
        <strain evidence="2">IBT 23319</strain>
    </source>
</reference>
<dbReference type="EMBL" id="JAPQKT010000005">
    <property type="protein sequence ID" value="KAJ5231430.1"/>
    <property type="molecule type" value="Genomic_DNA"/>
</dbReference>
<evidence type="ECO:0000313" key="3">
    <source>
        <dbReference type="Proteomes" id="UP001147733"/>
    </source>
</evidence>
<gene>
    <name evidence="2" type="ORF">N7469_006018</name>
</gene>
<proteinExistence type="predicted"/>
<feature type="region of interest" description="Disordered" evidence="1">
    <location>
        <begin position="650"/>
        <end position="834"/>
    </location>
</feature>
<feature type="region of interest" description="Disordered" evidence="1">
    <location>
        <begin position="341"/>
        <end position="385"/>
    </location>
</feature>
<feature type="compositionally biased region" description="Low complexity" evidence="1">
    <location>
        <begin position="683"/>
        <end position="697"/>
    </location>
</feature>
<feature type="compositionally biased region" description="Basic residues" evidence="1">
    <location>
        <begin position="186"/>
        <end position="196"/>
    </location>
</feature>
<dbReference type="OrthoDB" id="5346713at2759"/>
<accession>A0A9W9TM14</accession>
<protein>
    <submittedName>
        <fullName evidence="2">Uncharacterized protein</fullName>
    </submittedName>
</protein>
<name>A0A9W9TM14_PENCI</name>
<evidence type="ECO:0000313" key="2">
    <source>
        <dbReference type="EMBL" id="KAJ5231430.1"/>
    </source>
</evidence>
<dbReference type="GO" id="GO:0005096">
    <property type="term" value="F:GTPase activator activity"/>
    <property type="evidence" value="ECO:0007669"/>
    <property type="project" value="InterPro"/>
</dbReference>
<dbReference type="RefSeq" id="XP_056500174.1">
    <property type="nucleotide sequence ID" value="XM_056644936.1"/>
</dbReference>
<feature type="compositionally biased region" description="Polar residues" evidence="1">
    <location>
        <begin position="152"/>
        <end position="185"/>
    </location>
</feature>
<comment type="caution">
    <text evidence="2">The sequence shown here is derived from an EMBL/GenBank/DDBJ whole genome shotgun (WGS) entry which is preliminary data.</text>
</comment>
<reference evidence="2" key="2">
    <citation type="journal article" date="2023" name="IMA Fungus">
        <title>Comparative genomic study of the Penicillium genus elucidates a diverse pangenome and 15 lateral gene transfer events.</title>
        <authorList>
            <person name="Petersen C."/>
            <person name="Sorensen T."/>
            <person name="Nielsen M.R."/>
            <person name="Sondergaard T.E."/>
            <person name="Sorensen J.L."/>
            <person name="Fitzpatrick D.A."/>
            <person name="Frisvad J.C."/>
            <person name="Nielsen K.L."/>
        </authorList>
    </citation>
    <scope>NUCLEOTIDE SEQUENCE</scope>
    <source>
        <strain evidence="2">IBT 23319</strain>
    </source>
</reference>
<dbReference type="AlphaFoldDB" id="A0A9W9TM14"/>
<evidence type="ECO:0000256" key="1">
    <source>
        <dbReference type="SAM" id="MobiDB-lite"/>
    </source>
</evidence>
<feature type="region of interest" description="Disordered" evidence="1">
    <location>
        <begin position="102"/>
        <end position="234"/>
    </location>
</feature>
<feature type="compositionally biased region" description="Polar residues" evidence="1">
    <location>
        <begin position="817"/>
        <end position="834"/>
    </location>
</feature>
<feature type="compositionally biased region" description="Low complexity" evidence="1">
    <location>
        <begin position="363"/>
        <end position="385"/>
    </location>
</feature>
<feature type="compositionally biased region" description="Polar residues" evidence="1">
    <location>
        <begin position="960"/>
        <end position="975"/>
    </location>
</feature>
<dbReference type="InterPro" id="IPR045342">
    <property type="entry name" value="Etd1"/>
</dbReference>
<feature type="compositionally biased region" description="Polar residues" evidence="1">
    <location>
        <begin position="222"/>
        <end position="234"/>
    </location>
</feature>
<dbReference type="Pfam" id="PF20162">
    <property type="entry name" value="Etd1"/>
    <property type="match status" value="1"/>
</dbReference>